<sequence>MHIFTAIFGILTLHSLHFPRRTKELAPSFPGGIIFLVPSHIIFHIHLVLTYITLGPTYPSSVLSPCNIQYLTRPLCYSRLGY</sequence>
<proteinExistence type="predicted"/>
<protein>
    <submittedName>
        <fullName evidence="1">Uncharacterized protein</fullName>
    </submittedName>
</protein>
<reference evidence="1 2" key="1">
    <citation type="submission" date="2014-04" db="EMBL/GenBank/DDBJ databases">
        <authorList>
            <consortium name="DOE Joint Genome Institute"/>
            <person name="Kuo A."/>
            <person name="Kohler A."/>
            <person name="Nagy L.G."/>
            <person name="Floudas D."/>
            <person name="Copeland A."/>
            <person name="Barry K.W."/>
            <person name="Cichocki N."/>
            <person name="Veneault-Fourrey C."/>
            <person name="LaButti K."/>
            <person name="Lindquist E.A."/>
            <person name="Lipzen A."/>
            <person name="Lundell T."/>
            <person name="Morin E."/>
            <person name="Murat C."/>
            <person name="Sun H."/>
            <person name="Tunlid A."/>
            <person name="Henrissat B."/>
            <person name="Grigoriev I.V."/>
            <person name="Hibbett D.S."/>
            <person name="Martin F."/>
            <person name="Nordberg H.P."/>
            <person name="Cantor M.N."/>
            <person name="Hua S.X."/>
        </authorList>
    </citation>
    <scope>NUCLEOTIDE SEQUENCE [LARGE SCALE GENOMIC DNA]</scope>
    <source>
        <strain evidence="1 2">LaAM-08-1</strain>
    </source>
</reference>
<dbReference type="HOGENOM" id="CLU_2558649_0_0_1"/>
<dbReference type="Proteomes" id="UP000054477">
    <property type="component" value="Unassembled WGS sequence"/>
</dbReference>
<name>A0A0C9X8A4_9AGAR</name>
<dbReference type="AlphaFoldDB" id="A0A0C9X8A4"/>
<gene>
    <name evidence="1" type="ORF">K443DRAFT_559322</name>
</gene>
<evidence type="ECO:0000313" key="1">
    <source>
        <dbReference type="EMBL" id="KIK08445.1"/>
    </source>
</evidence>
<dbReference type="EMBL" id="KN838542">
    <property type="protein sequence ID" value="KIK08445.1"/>
    <property type="molecule type" value="Genomic_DNA"/>
</dbReference>
<reference evidence="2" key="2">
    <citation type="submission" date="2015-01" db="EMBL/GenBank/DDBJ databases">
        <title>Evolutionary Origins and Diversification of the Mycorrhizal Mutualists.</title>
        <authorList>
            <consortium name="DOE Joint Genome Institute"/>
            <consortium name="Mycorrhizal Genomics Consortium"/>
            <person name="Kohler A."/>
            <person name="Kuo A."/>
            <person name="Nagy L.G."/>
            <person name="Floudas D."/>
            <person name="Copeland A."/>
            <person name="Barry K.W."/>
            <person name="Cichocki N."/>
            <person name="Veneault-Fourrey C."/>
            <person name="LaButti K."/>
            <person name="Lindquist E.A."/>
            <person name="Lipzen A."/>
            <person name="Lundell T."/>
            <person name="Morin E."/>
            <person name="Murat C."/>
            <person name="Riley R."/>
            <person name="Ohm R."/>
            <person name="Sun H."/>
            <person name="Tunlid A."/>
            <person name="Henrissat B."/>
            <person name="Grigoriev I.V."/>
            <person name="Hibbett D.S."/>
            <person name="Martin F."/>
        </authorList>
    </citation>
    <scope>NUCLEOTIDE SEQUENCE [LARGE SCALE GENOMIC DNA]</scope>
    <source>
        <strain evidence="2">LaAM-08-1</strain>
    </source>
</reference>
<evidence type="ECO:0000313" key="2">
    <source>
        <dbReference type="Proteomes" id="UP000054477"/>
    </source>
</evidence>
<organism evidence="1 2">
    <name type="scientific">Laccaria amethystina LaAM-08-1</name>
    <dbReference type="NCBI Taxonomy" id="1095629"/>
    <lineage>
        <taxon>Eukaryota</taxon>
        <taxon>Fungi</taxon>
        <taxon>Dikarya</taxon>
        <taxon>Basidiomycota</taxon>
        <taxon>Agaricomycotina</taxon>
        <taxon>Agaricomycetes</taxon>
        <taxon>Agaricomycetidae</taxon>
        <taxon>Agaricales</taxon>
        <taxon>Agaricineae</taxon>
        <taxon>Hydnangiaceae</taxon>
        <taxon>Laccaria</taxon>
    </lineage>
</organism>
<accession>A0A0C9X8A4</accession>
<keyword evidence="2" id="KW-1185">Reference proteome</keyword>